<reference evidence="1 2" key="1">
    <citation type="submission" date="2024-05" db="EMBL/GenBank/DDBJ databases">
        <title>Neorhizobium sp. Rsf11, a plant growth promoting and heavy metal resistant PAH-degrader.</title>
        <authorList>
            <person name="Golubev S.N."/>
            <person name="Muratova A.Y."/>
            <person name="Markelova M.I."/>
        </authorList>
    </citation>
    <scope>NUCLEOTIDE SEQUENCE [LARGE SCALE GENOMIC DNA]</scope>
    <source>
        <strain evidence="1 2">Rsf11</strain>
    </source>
</reference>
<sequence>MRIPKRPDDRKFIAALSSPGIRGLYSAHYGTVGITQTDHIADFVDRSKSGNRLLPIGKAARIAIEIDSGIHLASFASPAPYVHEYWSSYGRGWAFGLLFMSMPSEADQYLLASDGVDIYIPSGEQVIAIRYCGQHEISIPVEPETITSLFCGYTGGKIRAWMNREPFVETEAPAAVRPKSRVVLGSDRYGGSPWKGYFGELAVYGRYEPAFNADLQSVWTEYASFIYGI</sequence>
<keyword evidence="2" id="KW-1185">Reference proteome</keyword>
<dbReference type="EMBL" id="JBEAAL010000017">
    <property type="protein sequence ID" value="MEQ1407337.1"/>
    <property type="molecule type" value="Genomic_DNA"/>
</dbReference>
<name>A0ABV0M635_9HYPH</name>
<dbReference type="RefSeq" id="WP_348863778.1">
    <property type="nucleotide sequence ID" value="NZ_JBEAAL010000017.1"/>
</dbReference>
<evidence type="ECO:0000313" key="2">
    <source>
        <dbReference type="Proteomes" id="UP001496627"/>
    </source>
</evidence>
<organism evidence="1 2">
    <name type="scientific">Neorhizobium phenanthreniclasticum</name>
    <dbReference type="NCBI Taxonomy" id="3157917"/>
    <lineage>
        <taxon>Bacteria</taxon>
        <taxon>Pseudomonadati</taxon>
        <taxon>Pseudomonadota</taxon>
        <taxon>Alphaproteobacteria</taxon>
        <taxon>Hyphomicrobiales</taxon>
        <taxon>Rhizobiaceae</taxon>
        <taxon>Rhizobium/Agrobacterium group</taxon>
        <taxon>Neorhizobium</taxon>
    </lineage>
</organism>
<protein>
    <submittedName>
        <fullName evidence="1">Uncharacterized protein</fullName>
    </submittedName>
</protein>
<proteinExistence type="predicted"/>
<evidence type="ECO:0000313" key="1">
    <source>
        <dbReference type="EMBL" id="MEQ1407337.1"/>
    </source>
</evidence>
<accession>A0ABV0M635</accession>
<comment type="caution">
    <text evidence="1">The sequence shown here is derived from an EMBL/GenBank/DDBJ whole genome shotgun (WGS) entry which is preliminary data.</text>
</comment>
<gene>
    <name evidence="1" type="ORF">ABK249_20600</name>
</gene>
<dbReference type="Proteomes" id="UP001496627">
    <property type="component" value="Unassembled WGS sequence"/>
</dbReference>